<dbReference type="Proteomes" id="UP000186922">
    <property type="component" value="Unassembled WGS sequence"/>
</dbReference>
<name>A0A1D1UK10_RAMVA</name>
<reference evidence="2 3" key="1">
    <citation type="journal article" date="2016" name="Nat. Commun.">
        <title>Extremotolerant tardigrade genome and improved radiotolerance of human cultured cells by tardigrade-unique protein.</title>
        <authorList>
            <person name="Hashimoto T."/>
            <person name="Horikawa D.D."/>
            <person name="Saito Y."/>
            <person name="Kuwahara H."/>
            <person name="Kozuka-Hata H."/>
            <person name="Shin-I T."/>
            <person name="Minakuchi Y."/>
            <person name="Ohishi K."/>
            <person name="Motoyama A."/>
            <person name="Aizu T."/>
            <person name="Enomoto A."/>
            <person name="Kondo K."/>
            <person name="Tanaka S."/>
            <person name="Hara Y."/>
            <person name="Koshikawa S."/>
            <person name="Sagara H."/>
            <person name="Miura T."/>
            <person name="Yokobori S."/>
            <person name="Miyagawa K."/>
            <person name="Suzuki Y."/>
            <person name="Kubo T."/>
            <person name="Oyama M."/>
            <person name="Kohara Y."/>
            <person name="Fujiyama A."/>
            <person name="Arakawa K."/>
            <person name="Katayama T."/>
            <person name="Toyoda A."/>
            <person name="Kunieda T."/>
        </authorList>
    </citation>
    <scope>NUCLEOTIDE SEQUENCE [LARGE SCALE GENOMIC DNA]</scope>
    <source>
        <strain evidence="2 3">YOKOZUNA-1</strain>
    </source>
</reference>
<comment type="caution">
    <text evidence="2">The sequence shown here is derived from an EMBL/GenBank/DDBJ whole genome shotgun (WGS) entry which is preliminary data.</text>
</comment>
<feature type="compositionally biased region" description="Basic and acidic residues" evidence="1">
    <location>
        <begin position="37"/>
        <end position="47"/>
    </location>
</feature>
<sequence length="71" mass="7843">MGVAGRLRGDDGHVWLYERPLHGELHREKQVLVRSKDFADNEQDRAWDSTMVPNTPDAGRPISGGTSDAVA</sequence>
<dbReference type="EMBL" id="BDGG01000001">
    <property type="protein sequence ID" value="GAU88725.1"/>
    <property type="molecule type" value="Genomic_DNA"/>
</dbReference>
<evidence type="ECO:0000313" key="3">
    <source>
        <dbReference type="Proteomes" id="UP000186922"/>
    </source>
</evidence>
<protein>
    <submittedName>
        <fullName evidence="2">Uncharacterized protein</fullName>
    </submittedName>
</protein>
<gene>
    <name evidence="2" type="primary">RvY_01365-1</name>
    <name evidence="2" type="synonym">RvY_01365.1</name>
    <name evidence="2" type="ORF">RvY_01365</name>
</gene>
<proteinExistence type="predicted"/>
<dbReference type="AlphaFoldDB" id="A0A1D1UK10"/>
<feature type="region of interest" description="Disordered" evidence="1">
    <location>
        <begin position="37"/>
        <end position="71"/>
    </location>
</feature>
<accession>A0A1D1UK10</accession>
<organism evidence="2 3">
    <name type="scientific">Ramazzottius varieornatus</name>
    <name type="common">Water bear</name>
    <name type="synonym">Tardigrade</name>
    <dbReference type="NCBI Taxonomy" id="947166"/>
    <lineage>
        <taxon>Eukaryota</taxon>
        <taxon>Metazoa</taxon>
        <taxon>Ecdysozoa</taxon>
        <taxon>Tardigrada</taxon>
        <taxon>Eutardigrada</taxon>
        <taxon>Parachela</taxon>
        <taxon>Hypsibioidea</taxon>
        <taxon>Ramazzottiidae</taxon>
        <taxon>Ramazzottius</taxon>
    </lineage>
</organism>
<evidence type="ECO:0000313" key="2">
    <source>
        <dbReference type="EMBL" id="GAU88725.1"/>
    </source>
</evidence>
<keyword evidence="3" id="KW-1185">Reference proteome</keyword>
<evidence type="ECO:0000256" key="1">
    <source>
        <dbReference type="SAM" id="MobiDB-lite"/>
    </source>
</evidence>